<accession>A0A8H6JG26</accession>
<proteinExistence type="predicted"/>
<feature type="region of interest" description="Disordered" evidence="1">
    <location>
        <begin position="382"/>
        <end position="427"/>
    </location>
</feature>
<organism evidence="2 3">
    <name type="scientific">Colletotrichum sojae</name>
    <dbReference type="NCBI Taxonomy" id="2175907"/>
    <lineage>
        <taxon>Eukaryota</taxon>
        <taxon>Fungi</taxon>
        <taxon>Dikarya</taxon>
        <taxon>Ascomycota</taxon>
        <taxon>Pezizomycotina</taxon>
        <taxon>Sordariomycetes</taxon>
        <taxon>Hypocreomycetidae</taxon>
        <taxon>Glomerellales</taxon>
        <taxon>Glomerellaceae</taxon>
        <taxon>Colletotrichum</taxon>
        <taxon>Colletotrichum orchidearum species complex</taxon>
    </lineage>
</organism>
<sequence length="427" mass="49466">MRYPGDCEREFARYGEGKTLRLVPHHIQTPPYGLLQYPSPNREVLRDVKTRLSSFNPKRHVDPKTIATIKVVRSLSGGLGGDAQVLLCELVGSRPNVDERRHMDFPPSSPGKNPLFVAKVFDPMFFCPRIIPPIDNFQLADQRLSRESSALQYLYNMHIRRRGIMGHPHMVPEYYGNWAVEIDLDDGETRYVGAVLMEYIKGPSIEKLCFRDTEGRLHPRDCPIYAPDTPAHGLTVDEDVRKEALKQFLEGFAGHFHIGVEHHGALASDLFVLLDRGAARKVVRVVILDYSTCRVLEKTTQARTEEWWYSHYPIQLLPHPPHPFETFNVEALQFLQGWISAEWEEEYAKFDDWLRDERDIGPVLDGAKWFVFTSIRFRARKREQERAEVAEKKRKREEAAKSRPAKASRRGEKENKEFEATTYQWSH</sequence>
<reference evidence="2 3" key="1">
    <citation type="journal article" date="2020" name="Phytopathology">
        <title>Genome Sequence Resources of Colletotrichum truncatum, C. plurivorum, C. musicola, and C. sojae: Four Species Pathogenic to Soybean (Glycine max).</title>
        <authorList>
            <person name="Rogerio F."/>
            <person name="Boufleur T.R."/>
            <person name="Ciampi-Guillardi M."/>
            <person name="Sukno S.A."/>
            <person name="Thon M.R."/>
            <person name="Massola Junior N.S."/>
            <person name="Baroncelli R."/>
        </authorList>
    </citation>
    <scope>NUCLEOTIDE SEQUENCE [LARGE SCALE GENOMIC DNA]</scope>
    <source>
        <strain evidence="2 3">LFN0009</strain>
    </source>
</reference>
<keyword evidence="3" id="KW-1185">Reference proteome</keyword>
<feature type="compositionally biased region" description="Basic and acidic residues" evidence="1">
    <location>
        <begin position="382"/>
        <end position="401"/>
    </location>
</feature>
<evidence type="ECO:0000313" key="2">
    <source>
        <dbReference type="EMBL" id="KAF6811988.1"/>
    </source>
</evidence>
<protein>
    <submittedName>
        <fullName evidence="2">Uncharacterized protein</fullName>
    </submittedName>
</protein>
<evidence type="ECO:0000313" key="3">
    <source>
        <dbReference type="Proteomes" id="UP000652219"/>
    </source>
</evidence>
<gene>
    <name evidence="2" type="ORF">CSOJ01_05426</name>
</gene>
<dbReference type="EMBL" id="WIGN01000068">
    <property type="protein sequence ID" value="KAF6811988.1"/>
    <property type="molecule type" value="Genomic_DNA"/>
</dbReference>
<name>A0A8H6JG26_9PEZI</name>
<comment type="caution">
    <text evidence="2">The sequence shown here is derived from an EMBL/GenBank/DDBJ whole genome shotgun (WGS) entry which is preliminary data.</text>
</comment>
<dbReference type="AlphaFoldDB" id="A0A8H6JG26"/>
<dbReference type="Proteomes" id="UP000652219">
    <property type="component" value="Unassembled WGS sequence"/>
</dbReference>
<feature type="compositionally biased region" description="Basic and acidic residues" evidence="1">
    <location>
        <begin position="409"/>
        <end position="419"/>
    </location>
</feature>
<evidence type="ECO:0000256" key="1">
    <source>
        <dbReference type="SAM" id="MobiDB-lite"/>
    </source>
</evidence>